<sequence length="93" mass="10472">MRTMKINATTLLVLVVVFLVGWQMAGPSTPLPPGPLVNRPVLRWITRTAKSLLWVMAFAESKPKEREGYEESIRLVDANSGDEGRKINWSEGY</sequence>
<evidence type="ECO:0000313" key="2">
    <source>
        <dbReference type="EMBL" id="CAB4176549.1"/>
    </source>
</evidence>
<name>A0A6J5PGV7_9CAUD</name>
<gene>
    <name evidence="3" type="ORF">UFOVP1073_18</name>
    <name evidence="4" type="ORF">UFOVP1308_57</name>
    <name evidence="5" type="ORF">UFOVP1423_12</name>
    <name evidence="6" type="ORF">UFOVP1520_57</name>
    <name evidence="1" type="ORF">UFOVP898_20</name>
    <name evidence="2" type="ORF">UFOVP985_39</name>
</gene>
<evidence type="ECO:0000313" key="4">
    <source>
        <dbReference type="EMBL" id="CAB4198206.1"/>
    </source>
</evidence>
<dbReference type="EMBL" id="LR797361">
    <property type="protein sequence ID" value="CAB4210361.1"/>
    <property type="molecule type" value="Genomic_DNA"/>
</dbReference>
<dbReference type="EMBL" id="LR796838">
    <property type="protein sequence ID" value="CAB4169126.1"/>
    <property type="molecule type" value="Genomic_DNA"/>
</dbReference>
<dbReference type="EMBL" id="LR798377">
    <property type="protein sequence ID" value="CAB5227461.1"/>
    <property type="molecule type" value="Genomic_DNA"/>
</dbReference>
<dbReference type="EMBL" id="LR796942">
    <property type="protein sequence ID" value="CAB4176549.1"/>
    <property type="molecule type" value="Genomic_DNA"/>
</dbReference>
<dbReference type="EMBL" id="LR797009">
    <property type="protein sequence ID" value="CAB4181235.1"/>
    <property type="molecule type" value="Genomic_DNA"/>
</dbReference>
<proteinExistence type="predicted"/>
<protein>
    <submittedName>
        <fullName evidence="1">Uncharacterized protein</fullName>
    </submittedName>
</protein>
<evidence type="ECO:0000313" key="6">
    <source>
        <dbReference type="EMBL" id="CAB5227461.1"/>
    </source>
</evidence>
<accession>A0A6J5PGV7</accession>
<organism evidence="1">
    <name type="scientific">uncultured Caudovirales phage</name>
    <dbReference type="NCBI Taxonomy" id="2100421"/>
    <lineage>
        <taxon>Viruses</taxon>
        <taxon>Duplodnaviria</taxon>
        <taxon>Heunggongvirae</taxon>
        <taxon>Uroviricota</taxon>
        <taxon>Caudoviricetes</taxon>
        <taxon>Peduoviridae</taxon>
        <taxon>Maltschvirus</taxon>
        <taxon>Maltschvirus maltsch</taxon>
    </lineage>
</organism>
<dbReference type="EMBL" id="LR797259">
    <property type="protein sequence ID" value="CAB4198206.1"/>
    <property type="molecule type" value="Genomic_DNA"/>
</dbReference>
<evidence type="ECO:0000313" key="1">
    <source>
        <dbReference type="EMBL" id="CAB4169126.1"/>
    </source>
</evidence>
<reference evidence="1" key="1">
    <citation type="submission" date="2020-05" db="EMBL/GenBank/DDBJ databases">
        <authorList>
            <person name="Chiriac C."/>
            <person name="Salcher M."/>
            <person name="Ghai R."/>
            <person name="Kavagutti S V."/>
        </authorList>
    </citation>
    <scope>NUCLEOTIDE SEQUENCE</scope>
</reference>
<evidence type="ECO:0000313" key="3">
    <source>
        <dbReference type="EMBL" id="CAB4181235.1"/>
    </source>
</evidence>
<evidence type="ECO:0000313" key="5">
    <source>
        <dbReference type="EMBL" id="CAB4210361.1"/>
    </source>
</evidence>